<keyword evidence="5" id="KW-0282">Flagellum</keyword>
<dbReference type="InterPro" id="IPR020013">
    <property type="entry name" value="Flagellar_FlgE/F/G"/>
</dbReference>
<dbReference type="EMBL" id="JBHUMM010000023">
    <property type="protein sequence ID" value="MFD2672045.1"/>
    <property type="molecule type" value="Genomic_DNA"/>
</dbReference>
<dbReference type="SUPFAM" id="SSF117143">
    <property type="entry name" value="Flagellar hook protein flgE"/>
    <property type="match status" value="1"/>
</dbReference>
<dbReference type="InterPro" id="IPR010930">
    <property type="entry name" value="Flg_bb/hook_C_dom"/>
</dbReference>
<dbReference type="RefSeq" id="WP_379929532.1">
    <property type="nucleotide sequence ID" value="NZ_JBHUMM010000023.1"/>
</dbReference>
<dbReference type="InterPro" id="IPR001444">
    <property type="entry name" value="Flag_bb_rod_N"/>
</dbReference>
<comment type="similarity">
    <text evidence="1 2">Belongs to the flagella basal body rod proteins family.</text>
</comment>
<dbReference type="PANTHER" id="PTHR30435">
    <property type="entry name" value="FLAGELLAR PROTEIN"/>
    <property type="match status" value="1"/>
</dbReference>
<dbReference type="PANTHER" id="PTHR30435:SF19">
    <property type="entry name" value="FLAGELLAR BASAL-BODY ROD PROTEIN FLGG"/>
    <property type="match status" value="1"/>
</dbReference>
<keyword evidence="6" id="KW-1185">Reference proteome</keyword>
<evidence type="ECO:0000313" key="5">
    <source>
        <dbReference type="EMBL" id="MFD2672045.1"/>
    </source>
</evidence>
<evidence type="ECO:0000259" key="4">
    <source>
        <dbReference type="Pfam" id="PF06429"/>
    </source>
</evidence>
<keyword evidence="5" id="KW-0969">Cilium</keyword>
<keyword evidence="5" id="KW-0966">Cell projection</keyword>
<evidence type="ECO:0000259" key="3">
    <source>
        <dbReference type="Pfam" id="PF00460"/>
    </source>
</evidence>
<accession>A0ABW5RBQ4</accession>
<feature type="domain" description="Flagellar basal-body/hook protein C-terminal" evidence="4">
    <location>
        <begin position="246"/>
        <end position="290"/>
    </location>
</feature>
<protein>
    <submittedName>
        <fullName evidence="5">Flagellar hook-basal body protein</fullName>
    </submittedName>
</protein>
<dbReference type="Proteomes" id="UP001597497">
    <property type="component" value="Unassembled WGS sequence"/>
</dbReference>
<dbReference type="InterPro" id="IPR037925">
    <property type="entry name" value="FlgE/F/G-like"/>
</dbReference>
<dbReference type="NCBIfam" id="TIGR03506">
    <property type="entry name" value="FlgEFG_subfam"/>
    <property type="match status" value="1"/>
</dbReference>
<proteinExistence type="inferred from homology"/>
<name>A0ABW5RBQ4_9BACL</name>
<evidence type="ECO:0000256" key="2">
    <source>
        <dbReference type="RuleBase" id="RU362116"/>
    </source>
</evidence>
<organism evidence="5 6">
    <name type="scientific">Marinicrinis sediminis</name>
    <dbReference type="NCBI Taxonomy" id="1652465"/>
    <lineage>
        <taxon>Bacteria</taxon>
        <taxon>Bacillati</taxon>
        <taxon>Bacillota</taxon>
        <taxon>Bacilli</taxon>
        <taxon>Bacillales</taxon>
        <taxon>Paenibacillaceae</taxon>
    </lineage>
</organism>
<gene>
    <name evidence="5" type="ORF">ACFSUC_10555</name>
</gene>
<comment type="caution">
    <text evidence="5">The sequence shown here is derived from an EMBL/GenBank/DDBJ whole genome shotgun (WGS) entry which is preliminary data.</text>
</comment>
<keyword evidence="2" id="KW-0975">Bacterial flagellum</keyword>
<evidence type="ECO:0000313" key="6">
    <source>
        <dbReference type="Proteomes" id="UP001597497"/>
    </source>
</evidence>
<reference evidence="6" key="1">
    <citation type="journal article" date="2019" name="Int. J. Syst. Evol. Microbiol.">
        <title>The Global Catalogue of Microorganisms (GCM) 10K type strain sequencing project: providing services to taxonomists for standard genome sequencing and annotation.</title>
        <authorList>
            <consortium name="The Broad Institute Genomics Platform"/>
            <consortium name="The Broad Institute Genome Sequencing Center for Infectious Disease"/>
            <person name="Wu L."/>
            <person name="Ma J."/>
        </authorList>
    </citation>
    <scope>NUCLEOTIDE SEQUENCE [LARGE SCALE GENOMIC DNA]</scope>
    <source>
        <strain evidence="6">KCTC 33676</strain>
    </source>
</reference>
<dbReference type="Pfam" id="PF06429">
    <property type="entry name" value="Flg_bbr_C"/>
    <property type="match status" value="1"/>
</dbReference>
<comment type="subcellular location">
    <subcellularLocation>
        <location evidence="2">Bacterial flagellum basal body</location>
    </subcellularLocation>
</comment>
<sequence length="292" mass="31936">MNGSLINAQVSMHALQRKLDLLSHNIANVNTAGYKRKDATFHDLLTRYQSQTDDFEKAGRMTPIGLNMGSGSRLGVDWTDFSQGTLQQTDQPFDLAIEGPGMLEVQVVGFDADGNRQDTRGFVRGGNLQITDTNQGLALTDGNGHFVVGIDGNPIVLPADRRIVIDDSGRIEAYDDASGQPPVQVGQLKMVKVEKPERLIASGDNLYVLPEDPETNGPMAGVITEAALLNLPQSEWMNQQGLRIHQGFMEQSNVDLTREMTELVSVQRAYQLNARALSSSDTLMNLANNLRA</sequence>
<feature type="domain" description="Flagellar basal body rod protein N-terminal" evidence="3">
    <location>
        <begin position="12"/>
        <end position="35"/>
    </location>
</feature>
<evidence type="ECO:0000256" key="1">
    <source>
        <dbReference type="ARBA" id="ARBA00009677"/>
    </source>
</evidence>
<dbReference type="Pfam" id="PF00460">
    <property type="entry name" value="Flg_bb_rod"/>
    <property type="match status" value="1"/>
</dbReference>